<dbReference type="InterPro" id="IPR036909">
    <property type="entry name" value="Cyt_c-like_dom_sf"/>
</dbReference>
<dbReference type="PROSITE" id="PS51007">
    <property type="entry name" value="CYTC"/>
    <property type="match status" value="1"/>
</dbReference>
<name>A0A0G9H8V2_9GAMM</name>
<keyword evidence="3 4" id="KW-0408">Iron</keyword>
<dbReference type="PANTHER" id="PTHR33546:SF1">
    <property type="entry name" value="LARGE, MULTIFUNCTIONAL SECRETED PROTEIN"/>
    <property type="match status" value="1"/>
</dbReference>
<evidence type="ECO:0000256" key="1">
    <source>
        <dbReference type="ARBA" id="ARBA00022617"/>
    </source>
</evidence>
<proteinExistence type="predicted"/>
<dbReference type="PATRIC" id="fig|1440762.4.peg.139"/>
<dbReference type="GO" id="GO:0020037">
    <property type="term" value="F:heme binding"/>
    <property type="evidence" value="ECO:0007669"/>
    <property type="project" value="InterPro"/>
</dbReference>
<feature type="domain" description="Cytochrome c" evidence="6">
    <location>
        <begin position="58"/>
        <end position="136"/>
    </location>
</feature>
<dbReference type="Pfam" id="PF22807">
    <property type="entry name" value="TrAA12"/>
    <property type="match status" value="2"/>
</dbReference>
<dbReference type="EMBL" id="JPLA01000001">
    <property type="protein sequence ID" value="KLD66220.1"/>
    <property type="molecule type" value="Genomic_DNA"/>
</dbReference>
<evidence type="ECO:0000313" key="7">
    <source>
        <dbReference type="EMBL" id="KLD66220.1"/>
    </source>
</evidence>
<dbReference type="GO" id="GO:0046872">
    <property type="term" value="F:metal ion binding"/>
    <property type="evidence" value="ECO:0007669"/>
    <property type="project" value="UniProtKB-KW"/>
</dbReference>
<evidence type="ECO:0000259" key="6">
    <source>
        <dbReference type="PROSITE" id="PS51007"/>
    </source>
</evidence>
<comment type="caution">
    <text evidence="7">The sequence shown here is derived from an EMBL/GenBank/DDBJ whole genome shotgun (WGS) entry which is preliminary data.</text>
</comment>
<dbReference type="GO" id="GO:0009055">
    <property type="term" value="F:electron transfer activity"/>
    <property type="evidence" value="ECO:0007669"/>
    <property type="project" value="InterPro"/>
</dbReference>
<dbReference type="InterPro" id="IPR009056">
    <property type="entry name" value="Cyt_c-like_dom"/>
</dbReference>
<feature type="signal peptide" evidence="5">
    <location>
        <begin position="1"/>
        <end position="32"/>
    </location>
</feature>
<dbReference type="PANTHER" id="PTHR33546">
    <property type="entry name" value="LARGE, MULTIFUNCTIONAL SECRETED PROTEIN-RELATED"/>
    <property type="match status" value="1"/>
</dbReference>
<feature type="chain" id="PRO_5005197834" evidence="5">
    <location>
        <begin position="33"/>
        <end position="558"/>
    </location>
</feature>
<keyword evidence="1 4" id="KW-0349">Heme</keyword>
<protein>
    <submittedName>
        <fullName evidence="7">Sorbosone dehydrogenase</fullName>
    </submittedName>
</protein>
<dbReference type="Pfam" id="PF13442">
    <property type="entry name" value="Cytochrome_CBB3"/>
    <property type="match status" value="1"/>
</dbReference>
<gene>
    <name evidence="7" type="ORF">Y882_00710</name>
</gene>
<dbReference type="SUPFAM" id="SSF46626">
    <property type="entry name" value="Cytochrome c"/>
    <property type="match status" value="1"/>
</dbReference>
<evidence type="ECO:0000256" key="5">
    <source>
        <dbReference type="SAM" id="SignalP"/>
    </source>
</evidence>
<dbReference type="Proteomes" id="UP000035481">
    <property type="component" value="Unassembled WGS sequence"/>
</dbReference>
<dbReference type="STRING" id="1440762.Y882_00710"/>
<dbReference type="InterPro" id="IPR011041">
    <property type="entry name" value="Quinoprot_gluc/sorb_DH_b-prop"/>
</dbReference>
<dbReference type="SUPFAM" id="SSF50952">
    <property type="entry name" value="Soluble quinoprotein glucose dehydrogenase"/>
    <property type="match status" value="1"/>
</dbReference>
<reference evidence="7 8" key="1">
    <citation type="journal article" date="2015" name="Antonie Van Leeuwenhoek">
        <title>A phylogenomic and molecular marker based taxonomic framework for the order Xanthomonadales: proposal to transfer the families Algiphilaceae and Solimonadaceae to the order Nevskiales ord. nov. and to create a new family within the order Xanthomonadales, the family Rhodanobacteraceae fam. nov., containing the genus Rhodanobacter and its closest relatives.</title>
        <authorList>
            <person name="Naushad S."/>
            <person name="Adeolu M."/>
            <person name="Wong S."/>
            <person name="Sohail M."/>
            <person name="Schellhorn H.E."/>
            <person name="Gupta R.S."/>
        </authorList>
    </citation>
    <scope>NUCLEOTIDE SEQUENCE [LARGE SCALE GENOMIC DNA]</scope>
    <source>
        <strain evidence="7 8">DSM 16301</strain>
    </source>
</reference>
<evidence type="ECO:0000313" key="8">
    <source>
        <dbReference type="Proteomes" id="UP000035481"/>
    </source>
</evidence>
<dbReference type="InterPro" id="IPR054539">
    <property type="entry name" value="Beta-prop_PDH"/>
</dbReference>
<evidence type="ECO:0000256" key="3">
    <source>
        <dbReference type="ARBA" id="ARBA00023004"/>
    </source>
</evidence>
<dbReference type="AlphaFoldDB" id="A0A0G9H8V2"/>
<accession>A0A0G9H8V2</accession>
<dbReference type="InterPro" id="IPR011042">
    <property type="entry name" value="6-blade_b-propeller_TolB-like"/>
</dbReference>
<sequence>MNGSRPAPKSRRVRALMAMAALIGMVSMPSLAQQDVARFHNAPAATDKTPNPYAGKADAVNDGKTLYGSYCAACHGVAAQGNGNVPPLASTTVKKAPPGAVFWFITHGDVANGMPAWDSLSEEQRWKIVTYLDSLEPGKPAAGAPTAVASMTPGNWPAPTPPFTDFRYESPGTSRKITAADLPQPYATKSAGNAPQLVARPADVWPKAPPGFKVELFATGLDNPRLLRTAPNGDIFVAETKAGRITLFRGITADGHPKETHVYATGLNQPFGITFYPAVHPQWIYVGNTDAVVRFAYKDGDVQAPGKPEHIADLPHSDGGHSTRDIAFSPDGTRMYVSVGSKSNVDDTDTTPEEKNRADILVFKPDGSDMHIYASGIRNAVGLAVDPKSGELWCSVNERDGLGDNLVPDYITHVQEGGFYGWPWWYIGNHQDPRNAGKHPELASKAIVPDVLLHPHNASLQLTFYDGTQFPEAYRGDIFAAEHGSWNRSARVGYEVIRVPRHGTARASGDYEDFLTGFVLPSGQAWGRPVGITTAGDGSLLVSDDGSNVIWRVSYVGG</sequence>
<dbReference type="Gene3D" id="1.10.760.10">
    <property type="entry name" value="Cytochrome c-like domain"/>
    <property type="match status" value="1"/>
</dbReference>
<evidence type="ECO:0000256" key="4">
    <source>
        <dbReference type="PROSITE-ProRule" id="PRU00433"/>
    </source>
</evidence>
<evidence type="ECO:0000256" key="2">
    <source>
        <dbReference type="ARBA" id="ARBA00022723"/>
    </source>
</evidence>
<keyword evidence="2 4" id="KW-0479">Metal-binding</keyword>
<organism evidence="7 8">
    <name type="scientific">Dyella japonica DSM 16301</name>
    <dbReference type="NCBI Taxonomy" id="1440762"/>
    <lineage>
        <taxon>Bacteria</taxon>
        <taxon>Pseudomonadati</taxon>
        <taxon>Pseudomonadota</taxon>
        <taxon>Gammaproteobacteria</taxon>
        <taxon>Lysobacterales</taxon>
        <taxon>Rhodanobacteraceae</taxon>
        <taxon>Dyella</taxon>
    </lineage>
</organism>
<dbReference type="Gene3D" id="2.120.10.30">
    <property type="entry name" value="TolB, C-terminal domain"/>
    <property type="match status" value="1"/>
</dbReference>
<keyword evidence="5" id="KW-0732">Signal</keyword>